<comment type="similarity">
    <text evidence="1">Belongs to the peptidase C48 family.</text>
</comment>
<keyword evidence="3" id="KW-0378">Hydrolase</keyword>
<feature type="compositionally biased region" description="Basic and acidic residues" evidence="4">
    <location>
        <begin position="461"/>
        <end position="476"/>
    </location>
</feature>
<evidence type="ECO:0000256" key="2">
    <source>
        <dbReference type="ARBA" id="ARBA00022670"/>
    </source>
</evidence>
<dbReference type="SUPFAM" id="SSF54001">
    <property type="entry name" value="Cysteine proteinases"/>
    <property type="match status" value="1"/>
</dbReference>
<feature type="domain" description="Ubiquitin-like protease family profile" evidence="5">
    <location>
        <begin position="69"/>
        <end position="266"/>
    </location>
</feature>
<feature type="region of interest" description="Disordered" evidence="4">
    <location>
        <begin position="300"/>
        <end position="389"/>
    </location>
</feature>
<sequence>MPNLSEIDRLLERAAHAHLKGCKSMSWPIQETARTINLPLWTPTFWGLVYDIYAQRDIWTKTQAWLADHAYTVQDIRFFGKFPWQTKYPRNLGNAFELARFLSDEWLSAENINQMLAVLDKQLMPPFPLEDTYWTHSLIKAYRERDQGLPYRRNIELVQNQLKDGTRDRIVFPVFVQLEKNLVVLPQGEESKGNHWVVVAIVPEGKKVLYGDLLKHAMPLELSDILKWFLFEVFPETVFDTADLPCGTQSDSISCGLYCVNTIAHFVSPELFPLYQDYTFHPVTQRVRQYEAVKDLLNQNPRPALSEPSPKVPPKIPSHHPHSSTTTQIPKATKLAPIFGKTSKRKRNNNIDNEDAEESAEESTEESGEMTGGQLVLRDYDSPKTTGAPQSELLNELLRPCHFYAEPEKLRWKCAGDRCTASWTSRARDRTIRHARRCKFLSLDLSEKAKNAALEKAPSAKVDRMREARESGEDLKVTQAARPPPKKKQKGNPVFVL</sequence>
<evidence type="ECO:0000256" key="4">
    <source>
        <dbReference type="SAM" id="MobiDB-lite"/>
    </source>
</evidence>
<dbReference type="GO" id="GO:0008234">
    <property type="term" value="F:cysteine-type peptidase activity"/>
    <property type="evidence" value="ECO:0007669"/>
    <property type="project" value="InterPro"/>
</dbReference>
<evidence type="ECO:0000313" key="6">
    <source>
        <dbReference type="EMBL" id="THU80058.1"/>
    </source>
</evidence>
<dbReference type="GO" id="GO:0019783">
    <property type="term" value="F:ubiquitin-like protein peptidase activity"/>
    <property type="evidence" value="ECO:0007669"/>
    <property type="project" value="UniProtKB-ARBA"/>
</dbReference>
<accession>A0A4S8KWX6</accession>
<dbReference type="InterPro" id="IPR038765">
    <property type="entry name" value="Papain-like_cys_pep_sf"/>
</dbReference>
<keyword evidence="2" id="KW-0645">Protease</keyword>
<proteinExistence type="inferred from homology"/>
<evidence type="ECO:0000256" key="1">
    <source>
        <dbReference type="ARBA" id="ARBA00005234"/>
    </source>
</evidence>
<dbReference type="PROSITE" id="PS50600">
    <property type="entry name" value="ULP_PROTEASE"/>
    <property type="match status" value="1"/>
</dbReference>
<dbReference type="OrthoDB" id="2979847at2759"/>
<gene>
    <name evidence="6" type="ORF">K435DRAFT_874777</name>
</gene>
<dbReference type="InterPro" id="IPR003653">
    <property type="entry name" value="Peptidase_C48_C"/>
</dbReference>
<evidence type="ECO:0000313" key="7">
    <source>
        <dbReference type="Proteomes" id="UP000297245"/>
    </source>
</evidence>
<feature type="region of interest" description="Disordered" evidence="4">
    <location>
        <begin position="452"/>
        <end position="497"/>
    </location>
</feature>
<feature type="compositionally biased region" description="Acidic residues" evidence="4">
    <location>
        <begin position="352"/>
        <end position="368"/>
    </location>
</feature>
<dbReference type="EMBL" id="ML179944">
    <property type="protein sequence ID" value="THU80058.1"/>
    <property type="molecule type" value="Genomic_DNA"/>
</dbReference>
<reference evidence="6 7" key="1">
    <citation type="journal article" date="2019" name="Nat. Ecol. Evol.">
        <title>Megaphylogeny resolves global patterns of mushroom evolution.</title>
        <authorList>
            <person name="Varga T."/>
            <person name="Krizsan K."/>
            <person name="Foldi C."/>
            <person name="Dima B."/>
            <person name="Sanchez-Garcia M."/>
            <person name="Sanchez-Ramirez S."/>
            <person name="Szollosi G.J."/>
            <person name="Szarkandi J.G."/>
            <person name="Papp V."/>
            <person name="Albert L."/>
            <person name="Andreopoulos W."/>
            <person name="Angelini C."/>
            <person name="Antonin V."/>
            <person name="Barry K.W."/>
            <person name="Bougher N.L."/>
            <person name="Buchanan P."/>
            <person name="Buyck B."/>
            <person name="Bense V."/>
            <person name="Catcheside P."/>
            <person name="Chovatia M."/>
            <person name="Cooper J."/>
            <person name="Damon W."/>
            <person name="Desjardin D."/>
            <person name="Finy P."/>
            <person name="Geml J."/>
            <person name="Haridas S."/>
            <person name="Hughes K."/>
            <person name="Justo A."/>
            <person name="Karasinski D."/>
            <person name="Kautmanova I."/>
            <person name="Kiss B."/>
            <person name="Kocsube S."/>
            <person name="Kotiranta H."/>
            <person name="LaButti K.M."/>
            <person name="Lechner B.E."/>
            <person name="Liimatainen K."/>
            <person name="Lipzen A."/>
            <person name="Lukacs Z."/>
            <person name="Mihaltcheva S."/>
            <person name="Morgado L.N."/>
            <person name="Niskanen T."/>
            <person name="Noordeloos M.E."/>
            <person name="Ohm R.A."/>
            <person name="Ortiz-Santana B."/>
            <person name="Ovrebo C."/>
            <person name="Racz N."/>
            <person name="Riley R."/>
            <person name="Savchenko A."/>
            <person name="Shiryaev A."/>
            <person name="Soop K."/>
            <person name="Spirin V."/>
            <person name="Szebenyi C."/>
            <person name="Tomsovsky M."/>
            <person name="Tulloss R.E."/>
            <person name="Uehling J."/>
            <person name="Grigoriev I.V."/>
            <person name="Vagvolgyi C."/>
            <person name="Papp T."/>
            <person name="Martin F.M."/>
            <person name="Miettinen O."/>
            <person name="Hibbett D.S."/>
            <person name="Nagy L.G."/>
        </authorList>
    </citation>
    <scope>NUCLEOTIDE SEQUENCE [LARGE SCALE GENOMIC DNA]</scope>
    <source>
        <strain evidence="6 7">CBS 962.96</strain>
    </source>
</reference>
<evidence type="ECO:0000259" key="5">
    <source>
        <dbReference type="PROSITE" id="PS50600"/>
    </source>
</evidence>
<dbReference type="AlphaFoldDB" id="A0A4S8KWX6"/>
<dbReference type="Gene3D" id="3.40.395.10">
    <property type="entry name" value="Adenoviral Proteinase, Chain A"/>
    <property type="match status" value="1"/>
</dbReference>
<organism evidence="6 7">
    <name type="scientific">Dendrothele bispora (strain CBS 962.96)</name>
    <dbReference type="NCBI Taxonomy" id="1314807"/>
    <lineage>
        <taxon>Eukaryota</taxon>
        <taxon>Fungi</taxon>
        <taxon>Dikarya</taxon>
        <taxon>Basidiomycota</taxon>
        <taxon>Agaricomycotina</taxon>
        <taxon>Agaricomycetes</taxon>
        <taxon>Agaricomycetidae</taxon>
        <taxon>Agaricales</taxon>
        <taxon>Agaricales incertae sedis</taxon>
        <taxon>Dendrothele</taxon>
    </lineage>
</organism>
<keyword evidence="7" id="KW-1185">Reference proteome</keyword>
<dbReference type="Proteomes" id="UP000297245">
    <property type="component" value="Unassembled WGS sequence"/>
</dbReference>
<name>A0A4S8KWX6_DENBC</name>
<evidence type="ECO:0000256" key="3">
    <source>
        <dbReference type="ARBA" id="ARBA00022801"/>
    </source>
</evidence>
<dbReference type="GO" id="GO:0006508">
    <property type="term" value="P:proteolysis"/>
    <property type="evidence" value="ECO:0007669"/>
    <property type="project" value="UniProtKB-KW"/>
</dbReference>
<protein>
    <recommendedName>
        <fullName evidence="5">Ubiquitin-like protease family profile domain-containing protein</fullName>
    </recommendedName>
</protein>